<name>A0A516X6V1_9ACTN</name>
<dbReference type="KEGG" id="toy:FO059_17385"/>
<sequence length="258" mass="26736">MSMRAGLAACGAALVLVACASTAVHALRGPEPDAFHPEFAQQSALVTNEFAHRHPAGDGAVLSPDWIVTSGSLFARDSAGWTGVPDGADPDAQSGNGTGSAVFRAVSRRADLGDTRVDFDLRVLGFVTTPRTPAQDWDGVHVFLRYQSDAELYAVSVIRRDGTLAIKKKTPGGPINGGAYTTLAEGQSPSLAGTAVHVTATVRTMSDGSVVLSAALDGATVLRATDTGQGGPPIHKAGRVGLRGDNCEFAFRGFRAQH</sequence>
<organism evidence="2 3">
    <name type="scientific">Tomitella fengzijianii</name>
    <dbReference type="NCBI Taxonomy" id="2597660"/>
    <lineage>
        <taxon>Bacteria</taxon>
        <taxon>Bacillati</taxon>
        <taxon>Actinomycetota</taxon>
        <taxon>Actinomycetes</taxon>
        <taxon>Mycobacteriales</taxon>
        <taxon>Tomitella</taxon>
    </lineage>
</organism>
<dbReference type="PROSITE" id="PS51257">
    <property type="entry name" value="PROKAR_LIPOPROTEIN"/>
    <property type="match status" value="1"/>
</dbReference>
<protein>
    <recommendedName>
        <fullName evidence="4">3-keto-disaccharide hydrolase domain-containing protein</fullName>
    </recommendedName>
</protein>
<accession>A0A516X6V1</accession>
<keyword evidence="3" id="KW-1185">Reference proteome</keyword>
<feature type="signal peptide" evidence="1">
    <location>
        <begin position="1"/>
        <end position="26"/>
    </location>
</feature>
<evidence type="ECO:0000256" key="1">
    <source>
        <dbReference type="SAM" id="SignalP"/>
    </source>
</evidence>
<feature type="chain" id="PRO_5039473764" description="3-keto-disaccharide hydrolase domain-containing protein" evidence="1">
    <location>
        <begin position="27"/>
        <end position="258"/>
    </location>
</feature>
<evidence type="ECO:0000313" key="2">
    <source>
        <dbReference type="EMBL" id="QDQ98786.1"/>
    </source>
</evidence>
<dbReference type="EMBL" id="CP041765">
    <property type="protein sequence ID" value="QDQ98786.1"/>
    <property type="molecule type" value="Genomic_DNA"/>
</dbReference>
<reference evidence="2 3" key="1">
    <citation type="submission" date="2019-07" db="EMBL/GenBank/DDBJ databases">
        <title>Tomitella cavernea sp. nov., an actinomycete isolated from soil.</title>
        <authorList>
            <person name="Cheng J."/>
        </authorList>
    </citation>
    <scope>NUCLEOTIDE SEQUENCE [LARGE SCALE GENOMIC DNA]</scope>
    <source>
        <strain evidence="2 3">HY188</strain>
    </source>
</reference>
<dbReference type="RefSeq" id="WP_143910190.1">
    <property type="nucleotide sequence ID" value="NZ_CP041765.1"/>
</dbReference>
<evidence type="ECO:0008006" key="4">
    <source>
        <dbReference type="Google" id="ProtNLM"/>
    </source>
</evidence>
<gene>
    <name evidence="2" type="ORF">FO059_17385</name>
</gene>
<keyword evidence="1" id="KW-0732">Signal</keyword>
<dbReference type="OrthoDB" id="3871243at2"/>
<dbReference type="Gene3D" id="2.60.120.560">
    <property type="entry name" value="Exo-inulinase, domain 1"/>
    <property type="match status" value="1"/>
</dbReference>
<dbReference type="Proteomes" id="UP000317344">
    <property type="component" value="Chromosome"/>
</dbReference>
<evidence type="ECO:0000313" key="3">
    <source>
        <dbReference type="Proteomes" id="UP000317344"/>
    </source>
</evidence>
<proteinExistence type="predicted"/>
<dbReference type="AlphaFoldDB" id="A0A516X6V1"/>
<reference evidence="2 3" key="2">
    <citation type="submission" date="2019-07" db="EMBL/GenBank/DDBJ databases">
        <authorList>
            <person name="Huang Y."/>
        </authorList>
    </citation>
    <scope>NUCLEOTIDE SEQUENCE [LARGE SCALE GENOMIC DNA]</scope>
    <source>
        <strain evidence="2 3">HY188</strain>
    </source>
</reference>